<dbReference type="GO" id="GO:0016705">
    <property type="term" value="F:oxidoreductase activity, acting on paired donors, with incorporation or reduction of molecular oxygen"/>
    <property type="evidence" value="ECO:0007669"/>
    <property type="project" value="InterPro"/>
</dbReference>
<dbReference type="PRINTS" id="PR00385">
    <property type="entry name" value="P450"/>
</dbReference>
<dbReference type="GO" id="GO:0004497">
    <property type="term" value="F:monooxygenase activity"/>
    <property type="evidence" value="ECO:0007669"/>
    <property type="project" value="UniProtKB-KW"/>
</dbReference>
<dbReference type="EMBL" id="JAUJFL010000004">
    <property type="protein sequence ID" value="KAK2605597.1"/>
    <property type="molecule type" value="Genomic_DNA"/>
</dbReference>
<reference evidence="10" key="1">
    <citation type="submission" date="2023-06" db="EMBL/GenBank/DDBJ databases">
        <authorList>
            <person name="Noh H."/>
        </authorList>
    </citation>
    <scope>NUCLEOTIDE SEQUENCE</scope>
    <source>
        <strain evidence="10">DUCC20226</strain>
    </source>
</reference>
<evidence type="ECO:0008006" key="12">
    <source>
        <dbReference type="Google" id="ProtNLM"/>
    </source>
</evidence>
<sequence>MAATATVAGMLCLFAAVMAASITIYRVFFHPLRHIPGPLSCKISMWTWVHADWNGKRAEIIRELHEKYGSAVRIGPREVSCTNPAAIPLIYGPTGPSSTFIRGPWYTAQSTMPDVHSLQNEPTLPEHSRRRRDWDPAFSIKALAGYKGNIQRNAETLLDQVARLSREGLVDIRECMMWFGFDVMGELGFGRSFGTLEAAKTSAVVHLVELGVRSINSIGNVPYVAHVMRFFPSPIQKFEAWLSEALEWRMSHQGEKEFVGADVFAYLLGEQGKQRRKLDRRELQQDCMLMVVAGSDTTSNSMTFCLYELARHPDIVARLREELDPLVSGPLQPQDFDSLRDNAPLLNACINETLRLWPPVPSGLQRTTTTSLTLPDDARGSQGRIILPPGTVASTHTWTIHRDQKNFWDANSFIPDRWMETNEGVAAHNAKAWAPFGFGSTSCIGKNLAYMEMRAVLAQFIVRFNFAITPADDREFLESVRDQFVVSAGAMKLQIAPRKQES</sequence>
<evidence type="ECO:0000256" key="8">
    <source>
        <dbReference type="PIRSR" id="PIRSR602401-1"/>
    </source>
</evidence>
<comment type="caution">
    <text evidence="10">The sequence shown here is derived from an EMBL/GenBank/DDBJ whole genome shotgun (WGS) entry which is preliminary data.</text>
</comment>
<comment type="cofactor">
    <cofactor evidence="1 8">
        <name>heme</name>
        <dbReference type="ChEBI" id="CHEBI:30413"/>
    </cofactor>
</comment>
<name>A0AAD9SE52_PHOAM</name>
<dbReference type="PROSITE" id="PS00086">
    <property type="entry name" value="CYTOCHROME_P450"/>
    <property type="match status" value="1"/>
</dbReference>
<evidence type="ECO:0000256" key="5">
    <source>
        <dbReference type="ARBA" id="ARBA00023002"/>
    </source>
</evidence>
<evidence type="ECO:0000256" key="6">
    <source>
        <dbReference type="ARBA" id="ARBA00023004"/>
    </source>
</evidence>
<dbReference type="InterPro" id="IPR017972">
    <property type="entry name" value="Cyt_P450_CS"/>
</dbReference>
<protein>
    <recommendedName>
        <fullName evidence="12">Cytochrome P450</fullName>
    </recommendedName>
</protein>
<proteinExistence type="inferred from homology"/>
<dbReference type="InterPro" id="IPR036396">
    <property type="entry name" value="Cyt_P450_sf"/>
</dbReference>
<dbReference type="AlphaFoldDB" id="A0AAD9SE52"/>
<dbReference type="PRINTS" id="PR00463">
    <property type="entry name" value="EP450I"/>
</dbReference>
<gene>
    <name evidence="10" type="ORF">N8I77_008423</name>
</gene>
<evidence type="ECO:0000256" key="2">
    <source>
        <dbReference type="ARBA" id="ARBA00010617"/>
    </source>
</evidence>
<dbReference type="InterPro" id="IPR050121">
    <property type="entry name" value="Cytochrome_P450_monoxygenase"/>
</dbReference>
<dbReference type="Proteomes" id="UP001265746">
    <property type="component" value="Unassembled WGS sequence"/>
</dbReference>
<dbReference type="Pfam" id="PF00067">
    <property type="entry name" value="p450"/>
    <property type="match status" value="1"/>
</dbReference>
<dbReference type="PANTHER" id="PTHR24305">
    <property type="entry name" value="CYTOCHROME P450"/>
    <property type="match status" value="1"/>
</dbReference>
<organism evidence="10 11">
    <name type="scientific">Phomopsis amygdali</name>
    <name type="common">Fusicoccum amygdali</name>
    <dbReference type="NCBI Taxonomy" id="1214568"/>
    <lineage>
        <taxon>Eukaryota</taxon>
        <taxon>Fungi</taxon>
        <taxon>Dikarya</taxon>
        <taxon>Ascomycota</taxon>
        <taxon>Pezizomycotina</taxon>
        <taxon>Sordariomycetes</taxon>
        <taxon>Sordariomycetidae</taxon>
        <taxon>Diaporthales</taxon>
        <taxon>Diaporthaceae</taxon>
        <taxon>Diaporthe</taxon>
    </lineage>
</organism>
<keyword evidence="5 9" id="KW-0560">Oxidoreductase</keyword>
<dbReference type="SUPFAM" id="SSF48264">
    <property type="entry name" value="Cytochrome P450"/>
    <property type="match status" value="1"/>
</dbReference>
<evidence type="ECO:0000313" key="10">
    <source>
        <dbReference type="EMBL" id="KAK2605597.1"/>
    </source>
</evidence>
<dbReference type="GO" id="GO:0005506">
    <property type="term" value="F:iron ion binding"/>
    <property type="evidence" value="ECO:0007669"/>
    <property type="project" value="InterPro"/>
</dbReference>
<keyword evidence="4 8" id="KW-0479">Metal-binding</keyword>
<keyword evidence="7 9" id="KW-0503">Monooxygenase</keyword>
<dbReference type="PANTHER" id="PTHR24305:SF187">
    <property type="entry name" value="P450, PUTATIVE (EUROFUNG)-RELATED"/>
    <property type="match status" value="1"/>
</dbReference>
<evidence type="ECO:0000256" key="7">
    <source>
        <dbReference type="ARBA" id="ARBA00023033"/>
    </source>
</evidence>
<evidence type="ECO:0000313" key="11">
    <source>
        <dbReference type="Proteomes" id="UP001265746"/>
    </source>
</evidence>
<accession>A0AAD9SE52</accession>
<evidence type="ECO:0000256" key="1">
    <source>
        <dbReference type="ARBA" id="ARBA00001971"/>
    </source>
</evidence>
<keyword evidence="3 8" id="KW-0349">Heme</keyword>
<feature type="binding site" description="axial binding residue" evidence="8">
    <location>
        <position position="443"/>
    </location>
    <ligand>
        <name>heme</name>
        <dbReference type="ChEBI" id="CHEBI:30413"/>
    </ligand>
    <ligandPart>
        <name>Fe</name>
        <dbReference type="ChEBI" id="CHEBI:18248"/>
    </ligandPart>
</feature>
<keyword evidence="11" id="KW-1185">Reference proteome</keyword>
<dbReference type="InterPro" id="IPR001128">
    <property type="entry name" value="Cyt_P450"/>
</dbReference>
<dbReference type="CDD" id="cd11061">
    <property type="entry name" value="CYP67-like"/>
    <property type="match status" value="1"/>
</dbReference>
<comment type="similarity">
    <text evidence="2 9">Belongs to the cytochrome P450 family.</text>
</comment>
<keyword evidence="6 8" id="KW-0408">Iron</keyword>
<dbReference type="Gene3D" id="1.10.630.10">
    <property type="entry name" value="Cytochrome P450"/>
    <property type="match status" value="1"/>
</dbReference>
<evidence type="ECO:0000256" key="9">
    <source>
        <dbReference type="RuleBase" id="RU000461"/>
    </source>
</evidence>
<dbReference type="GO" id="GO:0020037">
    <property type="term" value="F:heme binding"/>
    <property type="evidence" value="ECO:0007669"/>
    <property type="project" value="InterPro"/>
</dbReference>
<evidence type="ECO:0000256" key="3">
    <source>
        <dbReference type="ARBA" id="ARBA00022617"/>
    </source>
</evidence>
<evidence type="ECO:0000256" key="4">
    <source>
        <dbReference type="ARBA" id="ARBA00022723"/>
    </source>
</evidence>
<dbReference type="InterPro" id="IPR002401">
    <property type="entry name" value="Cyt_P450_E_grp-I"/>
</dbReference>